<feature type="domain" description="DUF7344" evidence="2">
    <location>
        <begin position="14"/>
        <end position="92"/>
    </location>
</feature>
<organism evidence="3 4">
    <name type="scientific">Halogranum gelatinilyticum</name>
    <dbReference type="NCBI Taxonomy" id="660521"/>
    <lineage>
        <taxon>Archaea</taxon>
        <taxon>Methanobacteriati</taxon>
        <taxon>Methanobacteriota</taxon>
        <taxon>Stenosarchaea group</taxon>
        <taxon>Halobacteria</taxon>
        <taxon>Halobacteriales</taxon>
        <taxon>Haloferacaceae</taxon>
    </lineage>
</organism>
<keyword evidence="1" id="KW-0812">Transmembrane</keyword>
<protein>
    <recommendedName>
        <fullName evidence="2">DUF7344 domain-containing protein</fullName>
    </recommendedName>
</protein>
<evidence type="ECO:0000313" key="3">
    <source>
        <dbReference type="EMBL" id="SDM62917.1"/>
    </source>
</evidence>
<evidence type="ECO:0000256" key="1">
    <source>
        <dbReference type="SAM" id="Phobius"/>
    </source>
</evidence>
<gene>
    <name evidence="3" type="ORF">SAMN04487949_2321</name>
</gene>
<dbReference type="Proteomes" id="UP000199451">
    <property type="component" value="Unassembled WGS sequence"/>
</dbReference>
<evidence type="ECO:0000259" key="2">
    <source>
        <dbReference type="Pfam" id="PF24035"/>
    </source>
</evidence>
<dbReference type="OrthoDB" id="331021at2157"/>
<keyword evidence="1" id="KW-0472">Membrane</keyword>
<feature type="transmembrane region" description="Helical" evidence="1">
    <location>
        <begin position="140"/>
        <end position="160"/>
    </location>
</feature>
<sequence length="177" mass="19127">MTPDGGQLSTDALFQILGNSRRRFIIRQLYRTDRDLDLKELAAQIAAVEEGIAPEAVTNEERQRVYVSLYQTHLPTLTESGLIDYDEDRRTLSLRRNALEGHCVTPSSTPWLTGYAVVAAAGLLVGLAFSFGLLGLPPSAAGTALTGLGVVLGALVAAQYARERRLAAKECLLSLVE</sequence>
<feature type="transmembrane region" description="Helical" evidence="1">
    <location>
        <begin position="112"/>
        <end position="134"/>
    </location>
</feature>
<keyword evidence="4" id="KW-1185">Reference proteome</keyword>
<dbReference type="InterPro" id="IPR036388">
    <property type="entry name" value="WH-like_DNA-bd_sf"/>
</dbReference>
<dbReference type="RefSeq" id="WP_089697591.1">
    <property type="nucleotide sequence ID" value="NZ_FNHL01000002.1"/>
</dbReference>
<dbReference type="Gene3D" id="1.10.10.10">
    <property type="entry name" value="Winged helix-like DNA-binding domain superfamily/Winged helix DNA-binding domain"/>
    <property type="match status" value="1"/>
</dbReference>
<keyword evidence="1" id="KW-1133">Transmembrane helix</keyword>
<name>A0A1G9USY9_9EURY</name>
<dbReference type="AlphaFoldDB" id="A0A1G9USY9"/>
<dbReference type="Pfam" id="PF24035">
    <property type="entry name" value="DUF7344"/>
    <property type="match status" value="1"/>
</dbReference>
<accession>A0A1G9USY9</accession>
<proteinExistence type="predicted"/>
<dbReference type="EMBL" id="FNHL01000002">
    <property type="protein sequence ID" value="SDM62917.1"/>
    <property type="molecule type" value="Genomic_DNA"/>
</dbReference>
<reference evidence="4" key="1">
    <citation type="submission" date="2016-10" db="EMBL/GenBank/DDBJ databases">
        <authorList>
            <person name="Varghese N."/>
            <person name="Submissions S."/>
        </authorList>
    </citation>
    <scope>NUCLEOTIDE SEQUENCE [LARGE SCALE GENOMIC DNA]</scope>
    <source>
        <strain evidence="4">CGMCC 1.10119</strain>
    </source>
</reference>
<dbReference type="InterPro" id="IPR055768">
    <property type="entry name" value="DUF7344"/>
</dbReference>
<dbReference type="STRING" id="660521.SAMN04487949_2321"/>
<evidence type="ECO:0000313" key="4">
    <source>
        <dbReference type="Proteomes" id="UP000199451"/>
    </source>
</evidence>